<dbReference type="InterPro" id="IPR038883">
    <property type="entry name" value="AN11006-like"/>
</dbReference>
<dbReference type="PANTHER" id="PTHR42085">
    <property type="entry name" value="F-BOX DOMAIN-CONTAINING PROTEIN"/>
    <property type="match status" value="1"/>
</dbReference>
<proteinExistence type="predicted"/>
<evidence type="ECO:0000313" key="3">
    <source>
        <dbReference type="Proteomes" id="UP001345827"/>
    </source>
</evidence>
<dbReference type="PANTHER" id="PTHR42085:SF4">
    <property type="entry name" value="F-BOX DOMAIN-CONTAINING PROTEIN"/>
    <property type="match status" value="1"/>
</dbReference>
<protein>
    <recommendedName>
        <fullName evidence="4">F-box domain-containing protein</fullName>
    </recommendedName>
</protein>
<dbReference type="AlphaFoldDB" id="A0AAV9Q0I0"/>
<evidence type="ECO:0000256" key="1">
    <source>
        <dbReference type="SAM" id="MobiDB-lite"/>
    </source>
</evidence>
<keyword evidence="3" id="KW-1185">Reference proteome</keyword>
<dbReference type="Proteomes" id="UP001345827">
    <property type="component" value="Unassembled WGS sequence"/>
</dbReference>
<name>A0AAV9Q0I0_9PEZI</name>
<feature type="compositionally biased region" description="Polar residues" evidence="1">
    <location>
        <begin position="1"/>
        <end position="10"/>
    </location>
</feature>
<feature type="region of interest" description="Disordered" evidence="1">
    <location>
        <begin position="1"/>
        <end position="29"/>
    </location>
</feature>
<evidence type="ECO:0008006" key="4">
    <source>
        <dbReference type="Google" id="ProtNLM"/>
    </source>
</evidence>
<sequence length="333" mass="38488">MAAEVSSTMAPPTDLARNPPPPDSTIHQPPTFLTLPAEIRLRIYSLLFDEIWIYGRYKDQDCCWGYVCDNCRFGDDYVPAESACQCRELRCVHRLCHCCTPLSFGLLRVCKIIHNEAVAVFDNAPLVVQTFEMYDPIHLCRTKYALRLPTHLHSRVEKLVVDAPQLHYGLFVALKDFKNLRSIWLKPRNLQWIKSDPRFAEALLAYTYDFYRFRLLPGQLIVPIVTYPKRFAGFSDLIGGLISTRSVTIKIDFWCSIEVIERVLSPNGKKKETSVLICGSTGFRLDKLPDLAKESWFNEWSQYARLGSATGYKEPSWDEEERYKVQLEFFDHS</sequence>
<organism evidence="2 3">
    <name type="scientific">Vermiconidia calcicola</name>
    <dbReference type="NCBI Taxonomy" id="1690605"/>
    <lineage>
        <taxon>Eukaryota</taxon>
        <taxon>Fungi</taxon>
        <taxon>Dikarya</taxon>
        <taxon>Ascomycota</taxon>
        <taxon>Pezizomycotina</taxon>
        <taxon>Dothideomycetes</taxon>
        <taxon>Dothideomycetidae</taxon>
        <taxon>Mycosphaerellales</taxon>
        <taxon>Extremaceae</taxon>
        <taxon>Vermiconidia</taxon>
    </lineage>
</organism>
<accession>A0AAV9Q0I0</accession>
<reference evidence="2 3" key="1">
    <citation type="submission" date="2023-06" db="EMBL/GenBank/DDBJ databases">
        <title>Black Yeasts Isolated from many extreme environments.</title>
        <authorList>
            <person name="Coleine C."/>
            <person name="Stajich J.E."/>
            <person name="Selbmann L."/>
        </authorList>
    </citation>
    <scope>NUCLEOTIDE SEQUENCE [LARGE SCALE GENOMIC DNA]</scope>
    <source>
        <strain evidence="2 3">CCFEE 5887</strain>
    </source>
</reference>
<comment type="caution">
    <text evidence="2">The sequence shown here is derived from an EMBL/GenBank/DDBJ whole genome shotgun (WGS) entry which is preliminary data.</text>
</comment>
<gene>
    <name evidence="2" type="ORF">LTR25_009188</name>
</gene>
<dbReference type="EMBL" id="JAXLQG010000019">
    <property type="protein sequence ID" value="KAK5530610.1"/>
    <property type="molecule type" value="Genomic_DNA"/>
</dbReference>
<evidence type="ECO:0000313" key="2">
    <source>
        <dbReference type="EMBL" id="KAK5530610.1"/>
    </source>
</evidence>